<dbReference type="EMBL" id="FXAZ01000003">
    <property type="protein sequence ID" value="SMG45429.1"/>
    <property type="molecule type" value="Genomic_DNA"/>
</dbReference>
<reference evidence="18 19" key="1">
    <citation type="submission" date="2017-04" db="EMBL/GenBank/DDBJ databases">
        <authorList>
            <person name="Afonso C.L."/>
            <person name="Miller P.J."/>
            <person name="Scott M.A."/>
            <person name="Spackman E."/>
            <person name="Goraichik I."/>
            <person name="Dimitrov K.M."/>
            <person name="Suarez D.L."/>
            <person name="Swayne D.E."/>
        </authorList>
    </citation>
    <scope>NUCLEOTIDE SEQUENCE [LARGE SCALE GENOMIC DNA]</scope>
    <source>
        <strain evidence="18 19">11</strain>
    </source>
</reference>
<dbReference type="FunFam" id="2.40.30.20:FF:000001">
    <property type="entry name" value="ATP synthase subunit alpha"/>
    <property type="match status" value="1"/>
</dbReference>
<evidence type="ECO:0000256" key="10">
    <source>
        <dbReference type="ARBA" id="ARBA00023065"/>
    </source>
</evidence>
<dbReference type="Gene3D" id="3.40.50.300">
    <property type="entry name" value="P-loop containing nucleotide triphosphate hydrolases"/>
    <property type="match status" value="1"/>
</dbReference>
<dbReference type="Pfam" id="PF00006">
    <property type="entry name" value="ATP-synt_ab"/>
    <property type="match status" value="1"/>
</dbReference>
<evidence type="ECO:0000259" key="17">
    <source>
        <dbReference type="Pfam" id="PF02874"/>
    </source>
</evidence>
<keyword evidence="9 14" id="KW-1278">Translocase</keyword>
<keyword evidence="12 14" id="KW-0139">CF(1)</keyword>
<protein>
    <recommendedName>
        <fullName evidence="14">ATP synthase subunit alpha</fullName>
        <ecNumber evidence="14">7.1.2.2</ecNumber>
    </recommendedName>
    <alternativeName>
        <fullName evidence="14">ATP synthase F1 sector subunit alpha</fullName>
    </alternativeName>
    <alternativeName>
        <fullName evidence="14">F-ATPase subunit alpha</fullName>
    </alternativeName>
</protein>
<dbReference type="InterPro" id="IPR000793">
    <property type="entry name" value="ATP_synth_asu_C"/>
</dbReference>
<dbReference type="InterPro" id="IPR020003">
    <property type="entry name" value="ATPase_a/bsu_AS"/>
</dbReference>
<comment type="catalytic activity">
    <reaction evidence="14">
        <text>ATP + H2O + 4 H(+)(in) = ADP + phosphate + 5 H(+)(out)</text>
        <dbReference type="Rhea" id="RHEA:57720"/>
        <dbReference type="ChEBI" id="CHEBI:15377"/>
        <dbReference type="ChEBI" id="CHEBI:15378"/>
        <dbReference type="ChEBI" id="CHEBI:30616"/>
        <dbReference type="ChEBI" id="CHEBI:43474"/>
        <dbReference type="ChEBI" id="CHEBI:456216"/>
        <dbReference type="EC" id="7.1.2.2"/>
    </reaction>
</comment>
<evidence type="ECO:0000256" key="12">
    <source>
        <dbReference type="ARBA" id="ARBA00023196"/>
    </source>
</evidence>
<feature type="site" description="Required for activity" evidence="14">
    <location>
        <position position="362"/>
    </location>
</feature>
<dbReference type="SUPFAM" id="SSF50615">
    <property type="entry name" value="N-terminal domain of alpha and beta subunits of F1 ATP synthase"/>
    <property type="match status" value="1"/>
</dbReference>
<keyword evidence="5 14" id="KW-1003">Cell membrane</keyword>
<evidence type="ECO:0000256" key="14">
    <source>
        <dbReference type="HAMAP-Rule" id="MF_01346"/>
    </source>
</evidence>
<dbReference type="InterPro" id="IPR004100">
    <property type="entry name" value="ATPase_F1/V1/A1_a/bsu_N"/>
</dbReference>
<dbReference type="PIRSF" id="PIRSF039088">
    <property type="entry name" value="F_ATPase_subunit_alpha"/>
    <property type="match status" value="1"/>
</dbReference>
<evidence type="ECO:0000256" key="4">
    <source>
        <dbReference type="ARBA" id="ARBA00022448"/>
    </source>
</evidence>
<evidence type="ECO:0000313" key="18">
    <source>
        <dbReference type="EMBL" id="SMG45429.1"/>
    </source>
</evidence>
<dbReference type="CDD" id="cd01132">
    <property type="entry name" value="F1-ATPase_alpha_CD"/>
    <property type="match status" value="1"/>
</dbReference>
<dbReference type="GO" id="GO:0046933">
    <property type="term" value="F:proton-transporting ATP synthase activity, rotational mechanism"/>
    <property type="evidence" value="ECO:0007669"/>
    <property type="project" value="UniProtKB-UniRule"/>
</dbReference>
<dbReference type="Pfam" id="PF02874">
    <property type="entry name" value="ATP-synt_ab_N"/>
    <property type="match status" value="1"/>
</dbReference>
<keyword evidence="10 14" id="KW-0406">Ion transport</keyword>
<evidence type="ECO:0000256" key="2">
    <source>
        <dbReference type="ARBA" id="ARBA00004170"/>
    </source>
</evidence>
<dbReference type="AlphaFoldDB" id="A0A1X7KW27"/>
<evidence type="ECO:0000256" key="8">
    <source>
        <dbReference type="ARBA" id="ARBA00022840"/>
    </source>
</evidence>
<comment type="function">
    <text evidence="1 14">Produces ATP from ADP in the presence of a proton gradient across the membrane. The alpha chain is a regulatory subunit.</text>
</comment>
<dbReference type="GO" id="GO:0043531">
    <property type="term" value="F:ADP binding"/>
    <property type="evidence" value="ECO:0007669"/>
    <property type="project" value="TreeGrafter"/>
</dbReference>
<dbReference type="Gene3D" id="2.40.30.20">
    <property type="match status" value="1"/>
</dbReference>
<dbReference type="FunFam" id="1.20.150.20:FF:000001">
    <property type="entry name" value="ATP synthase subunit alpha"/>
    <property type="match status" value="1"/>
</dbReference>
<gene>
    <name evidence="14" type="primary">atpA</name>
    <name evidence="18" type="ORF">SAMN06295960_2754</name>
</gene>
<dbReference type="PROSITE" id="PS00152">
    <property type="entry name" value="ATPASE_ALPHA_BETA"/>
    <property type="match status" value="1"/>
</dbReference>
<keyword evidence="13 14" id="KW-0066">ATP synthesis</keyword>
<evidence type="ECO:0000313" key="19">
    <source>
        <dbReference type="Proteomes" id="UP000193834"/>
    </source>
</evidence>
<keyword evidence="19" id="KW-1185">Reference proteome</keyword>
<feature type="domain" description="ATPase F1/V1/A1 complex alpha/beta subunit nucleotide-binding" evidence="15">
    <location>
        <begin position="149"/>
        <end position="364"/>
    </location>
</feature>
<dbReference type="NCBIfam" id="NF009884">
    <property type="entry name" value="PRK13343.1"/>
    <property type="match status" value="1"/>
</dbReference>
<evidence type="ECO:0000259" key="16">
    <source>
        <dbReference type="Pfam" id="PF00306"/>
    </source>
</evidence>
<dbReference type="OrthoDB" id="9803053at2"/>
<evidence type="ECO:0000256" key="5">
    <source>
        <dbReference type="ARBA" id="ARBA00022475"/>
    </source>
</evidence>
<keyword evidence="4 14" id="KW-0813">Transport</keyword>
<dbReference type="InterPro" id="IPR027417">
    <property type="entry name" value="P-loop_NTPase"/>
</dbReference>
<keyword evidence="11 14" id="KW-0472">Membrane</keyword>
<accession>A0A1X7KW27</accession>
<dbReference type="SUPFAM" id="SSF52540">
    <property type="entry name" value="P-loop containing nucleoside triphosphate hydrolases"/>
    <property type="match status" value="1"/>
</dbReference>
<comment type="subcellular location">
    <subcellularLocation>
        <location evidence="14">Cell membrane</location>
        <topology evidence="14">Peripheral membrane protein</topology>
    </subcellularLocation>
    <subcellularLocation>
        <location evidence="2">Membrane</location>
        <topology evidence="2">Peripheral membrane protein</topology>
    </subcellularLocation>
</comment>
<dbReference type="InterPro" id="IPR000194">
    <property type="entry name" value="ATPase_F1/V1/A1_a/bsu_nucl-bd"/>
</dbReference>
<dbReference type="InterPro" id="IPR038376">
    <property type="entry name" value="ATP_synth_asu_C_sf"/>
</dbReference>
<sequence>MSIRPDEISTLIKSQIEKYKAEIEVSEIGTVIYVGDGIARVYGLEQCMQGELLEFSNGVMGMALNLEENNVGVVILGPYTDIREGDEVKRTGRIMEVPVGEAMLGRVVNPLGQPVDGKGPIETTEFRPVEANAPGVIDRKSVHEPMQTGIKAIDSMVPIGRGQRELIIGDRQTGKTAIAIDTILNQKGNGVKCIYVAIGQKQSTVAQVVETLRRNGALDYTIVVTAAASEPSPLLYLAPYAGCAMGEYFMYKGGHVLVIYDDLTKQAAAYRELSLLLRRPPGREAYPGDVFYLHSRLLERAAKLSDELGGGSLTALPFIETQASDVSAYIPTNVISITDGQIFLESDLFYSGQRPAINVGISVSRVGGSAQIKAMKKVAGTLRLDLAQYRELQAFAQFGSDLDKSTLSRLNRGARLMEILKQGVHQPLAVEKQVVSLYVATKGHIDEIPVQDVTRFEQDFLKFVETNYSSVLDGIRETKDLSKEIEDGIVEAVNQFKKGFAVSA</sequence>
<evidence type="ECO:0000256" key="13">
    <source>
        <dbReference type="ARBA" id="ARBA00023310"/>
    </source>
</evidence>
<dbReference type="PANTHER" id="PTHR48082">
    <property type="entry name" value="ATP SYNTHASE SUBUNIT ALPHA, MITOCHONDRIAL"/>
    <property type="match status" value="1"/>
</dbReference>
<dbReference type="SUPFAM" id="SSF47917">
    <property type="entry name" value="C-terminal domain of alpha and beta subunits of F1 ATP synthase"/>
    <property type="match status" value="1"/>
</dbReference>
<proteinExistence type="inferred from homology"/>
<dbReference type="Proteomes" id="UP000193834">
    <property type="component" value="Unassembled WGS sequence"/>
</dbReference>
<evidence type="ECO:0000256" key="1">
    <source>
        <dbReference type="ARBA" id="ARBA00003784"/>
    </source>
</evidence>
<dbReference type="GO" id="GO:0005524">
    <property type="term" value="F:ATP binding"/>
    <property type="evidence" value="ECO:0007669"/>
    <property type="project" value="UniProtKB-UniRule"/>
</dbReference>
<feature type="domain" description="ATPase F1/V1/A1 complex alpha/beta subunit N-terminal" evidence="17">
    <location>
        <begin position="25"/>
        <end position="92"/>
    </location>
</feature>
<dbReference type="InterPro" id="IPR023366">
    <property type="entry name" value="ATP_synth_asu-like_sf"/>
</dbReference>
<keyword evidence="7 14" id="KW-0375">Hydrogen ion transport</keyword>
<dbReference type="Gene3D" id="1.20.150.20">
    <property type="entry name" value="ATP synthase alpha/beta chain, C-terminal domain"/>
    <property type="match status" value="1"/>
</dbReference>
<dbReference type="InterPro" id="IPR036121">
    <property type="entry name" value="ATPase_F1/V1/A1_a/bsu_N_sf"/>
</dbReference>
<name>A0A1X7KW27_9BACL</name>
<evidence type="ECO:0000259" key="15">
    <source>
        <dbReference type="Pfam" id="PF00006"/>
    </source>
</evidence>
<evidence type="ECO:0000256" key="9">
    <source>
        <dbReference type="ARBA" id="ARBA00022967"/>
    </source>
</evidence>
<dbReference type="RefSeq" id="WP_085494917.1">
    <property type="nucleotide sequence ID" value="NZ_FXAZ01000003.1"/>
</dbReference>
<dbReference type="HAMAP" id="MF_01346">
    <property type="entry name" value="ATP_synth_alpha_bact"/>
    <property type="match status" value="1"/>
</dbReference>
<dbReference type="GO" id="GO:0005886">
    <property type="term" value="C:plasma membrane"/>
    <property type="evidence" value="ECO:0007669"/>
    <property type="project" value="UniProtKB-SubCell"/>
</dbReference>
<dbReference type="STRING" id="1852522.SAMN06295960_2754"/>
<dbReference type="PANTHER" id="PTHR48082:SF2">
    <property type="entry name" value="ATP SYNTHASE SUBUNIT ALPHA, MITOCHONDRIAL"/>
    <property type="match status" value="1"/>
</dbReference>
<keyword evidence="6 14" id="KW-0547">Nucleotide-binding</keyword>
<evidence type="ECO:0000256" key="7">
    <source>
        <dbReference type="ARBA" id="ARBA00022781"/>
    </source>
</evidence>
<dbReference type="InterPro" id="IPR033732">
    <property type="entry name" value="ATP_synth_F1_a_nt-bd_dom"/>
</dbReference>
<dbReference type="CDD" id="cd18113">
    <property type="entry name" value="ATP-synt_F1_alpha_C"/>
    <property type="match status" value="1"/>
</dbReference>
<dbReference type="FunFam" id="3.40.50.300:FF:000002">
    <property type="entry name" value="ATP synthase subunit alpha"/>
    <property type="match status" value="1"/>
</dbReference>
<dbReference type="Pfam" id="PF00306">
    <property type="entry name" value="ATP-synt_ab_C"/>
    <property type="match status" value="1"/>
</dbReference>
<evidence type="ECO:0000256" key="6">
    <source>
        <dbReference type="ARBA" id="ARBA00022741"/>
    </source>
</evidence>
<evidence type="ECO:0000256" key="11">
    <source>
        <dbReference type="ARBA" id="ARBA00023136"/>
    </source>
</evidence>
<evidence type="ECO:0000256" key="3">
    <source>
        <dbReference type="ARBA" id="ARBA00008936"/>
    </source>
</evidence>
<feature type="binding site" evidence="14">
    <location>
        <begin position="169"/>
        <end position="176"/>
    </location>
    <ligand>
        <name>ATP</name>
        <dbReference type="ChEBI" id="CHEBI:30616"/>
    </ligand>
</feature>
<keyword evidence="8 14" id="KW-0067">ATP-binding</keyword>
<dbReference type="CDD" id="cd18116">
    <property type="entry name" value="ATP-synt_F1_alpha_N"/>
    <property type="match status" value="1"/>
</dbReference>
<comment type="similarity">
    <text evidence="3 14">Belongs to the ATPase alpha/beta chains family.</text>
</comment>
<organism evidence="18 19">
    <name type="scientific">Paenibacillus aquistagni</name>
    <dbReference type="NCBI Taxonomy" id="1852522"/>
    <lineage>
        <taxon>Bacteria</taxon>
        <taxon>Bacillati</taxon>
        <taxon>Bacillota</taxon>
        <taxon>Bacilli</taxon>
        <taxon>Bacillales</taxon>
        <taxon>Paenibacillaceae</taxon>
        <taxon>Paenibacillus</taxon>
    </lineage>
</organism>
<dbReference type="NCBIfam" id="TIGR00962">
    <property type="entry name" value="atpA"/>
    <property type="match status" value="1"/>
</dbReference>
<dbReference type="EC" id="7.1.2.2" evidence="14"/>
<dbReference type="InterPro" id="IPR005294">
    <property type="entry name" value="ATP_synth_F1_asu"/>
</dbReference>
<dbReference type="GO" id="GO:0045259">
    <property type="term" value="C:proton-transporting ATP synthase complex"/>
    <property type="evidence" value="ECO:0007669"/>
    <property type="project" value="UniProtKB-KW"/>
</dbReference>
<feature type="domain" description="ATP synthase alpha subunit C-terminal" evidence="16">
    <location>
        <begin position="371"/>
        <end position="496"/>
    </location>
</feature>